<reference evidence="2" key="1">
    <citation type="submission" date="2015-07" db="EMBL/GenBank/DDBJ databases">
        <title>Adaptation to a free-living lifestyle via gene acquisitions in the diplomonad Trepomonas sp. PC1.</title>
        <authorList>
            <person name="Xu F."/>
            <person name="Jerlstrom-Hultqvist J."/>
            <person name="Kolisko M."/>
            <person name="Simpson A.G.B."/>
            <person name="Roger A.J."/>
            <person name="Svard S.G."/>
            <person name="Andersson J.O."/>
        </authorList>
    </citation>
    <scope>NUCLEOTIDE SEQUENCE</scope>
    <source>
        <strain evidence="2">PC1</strain>
    </source>
</reference>
<keyword evidence="2" id="KW-0418">Kinase</keyword>
<feature type="domain" description="Protein kinase" evidence="1">
    <location>
        <begin position="1"/>
        <end position="157"/>
    </location>
</feature>
<sequence>QRISQKQVDHLLILQMVDHPKIQKIISAELCQNQIEILAEYCPGISLQQLVKQQRITWQEQIDILKQILEIMIYLERAHIIHGNLNLNQFYYSNGKIMLTDIWLHTIFGSKDQTNLTYIDPDYSAQNPQQSEVWKLGVIFYALVTSRFPFYHQCKQI</sequence>
<feature type="non-terminal residue" evidence="2">
    <location>
        <position position="1"/>
    </location>
</feature>
<organism evidence="2">
    <name type="scientific">Trepomonas sp. PC1</name>
    <dbReference type="NCBI Taxonomy" id="1076344"/>
    <lineage>
        <taxon>Eukaryota</taxon>
        <taxon>Metamonada</taxon>
        <taxon>Diplomonadida</taxon>
        <taxon>Hexamitidae</taxon>
        <taxon>Hexamitinae</taxon>
        <taxon>Trepomonas</taxon>
    </lineage>
</organism>
<protein>
    <submittedName>
        <fullName evidence="2">Protein kinase domain-containing protein</fullName>
    </submittedName>
</protein>
<name>A0A146KHQ8_9EUKA</name>
<dbReference type="PROSITE" id="PS50011">
    <property type="entry name" value="PROTEIN_KINASE_DOM"/>
    <property type="match status" value="1"/>
</dbReference>
<dbReference type="InterPro" id="IPR011009">
    <property type="entry name" value="Kinase-like_dom_sf"/>
</dbReference>
<accession>A0A146KHQ8</accession>
<feature type="non-terminal residue" evidence="2">
    <location>
        <position position="157"/>
    </location>
</feature>
<dbReference type="PANTHER" id="PTHR24362">
    <property type="entry name" value="SERINE/THREONINE-PROTEIN KINASE NEK"/>
    <property type="match status" value="1"/>
</dbReference>
<gene>
    <name evidence="2" type="ORF">TPC1_11956</name>
</gene>
<dbReference type="GO" id="GO:0004672">
    <property type="term" value="F:protein kinase activity"/>
    <property type="evidence" value="ECO:0007669"/>
    <property type="project" value="InterPro"/>
</dbReference>
<dbReference type="AlphaFoldDB" id="A0A146KHQ8"/>
<proteinExistence type="predicted"/>
<dbReference type="InterPro" id="IPR000719">
    <property type="entry name" value="Prot_kinase_dom"/>
</dbReference>
<evidence type="ECO:0000313" key="2">
    <source>
        <dbReference type="EMBL" id="JAP95145.1"/>
    </source>
</evidence>
<dbReference type="GO" id="GO:0005524">
    <property type="term" value="F:ATP binding"/>
    <property type="evidence" value="ECO:0007669"/>
    <property type="project" value="InterPro"/>
</dbReference>
<dbReference type="EMBL" id="GDID01001461">
    <property type="protein sequence ID" value="JAP95145.1"/>
    <property type="molecule type" value="Transcribed_RNA"/>
</dbReference>
<dbReference type="Pfam" id="PF00069">
    <property type="entry name" value="Pkinase"/>
    <property type="match status" value="1"/>
</dbReference>
<dbReference type="PANTHER" id="PTHR24362:SF309">
    <property type="entry name" value="PROTEIN KINASE DOMAIN-CONTAINING PROTEIN"/>
    <property type="match status" value="1"/>
</dbReference>
<evidence type="ECO:0000259" key="1">
    <source>
        <dbReference type="PROSITE" id="PS50011"/>
    </source>
</evidence>
<dbReference type="SUPFAM" id="SSF56112">
    <property type="entry name" value="Protein kinase-like (PK-like)"/>
    <property type="match status" value="1"/>
</dbReference>
<dbReference type="Gene3D" id="1.10.510.10">
    <property type="entry name" value="Transferase(Phosphotransferase) domain 1"/>
    <property type="match status" value="1"/>
</dbReference>
<keyword evidence="2" id="KW-0808">Transferase</keyword>